<evidence type="ECO:0008006" key="3">
    <source>
        <dbReference type="Google" id="ProtNLM"/>
    </source>
</evidence>
<proteinExistence type="predicted"/>
<evidence type="ECO:0000313" key="1">
    <source>
        <dbReference type="EMBL" id="MDC9589547.1"/>
    </source>
</evidence>
<comment type="caution">
    <text evidence="1">The sequence shown here is derived from an EMBL/GenBank/DDBJ whole genome shotgun (WGS) entry which is preliminary data.</text>
</comment>
<organism evidence="1 2">
    <name type="scientific">Xenorhabdus yunnanensis</name>
    <dbReference type="NCBI Taxonomy" id="3025878"/>
    <lineage>
        <taxon>Bacteria</taxon>
        <taxon>Pseudomonadati</taxon>
        <taxon>Pseudomonadota</taxon>
        <taxon>Gammaproteobacteria</taxon>
        <taxon>Enterobacterales</taxon>
        <taxon>Morganellaceae</taxon>
        <taxon>Xenorhabdus</taxon>
    </lineage>
</organism>
<gene>
    <name evidence="1" type="ORF">PSI23_09545</name>
</gene>
<dbReference type="EMBL" id="JAQRFI010000018">
    <property type="protein sequence ID" value="MDC9589547.1"/>
    <property type="molecule type" value="Genomic_DNA"/>
</dbReference>
<protein>
    <recommendedName>
        <fullName evidence="3">Transposase</fullName>
    </recommendedName>
</protein>
<sequence>MVGTFTREKLLSKLEVAILVDKKWILHGKFQLNPMCDYQLIFIFEKRIKRGT</sequence>
<accession>A0ABT5LEM4</accession>
<reference evidence="1 2" key="1">
    <citation type="submission" date="2023-02" db="EMBL/GenBank/DDBJ databases">
        <title>Entomopathogenic bacteria.</title>
        <authorList>
            <person name="Machado R.A."/>
        </authorList>
    </citation>
    <scope>NUCLEOTIDE SEQUENCE [LARGE SCALE GENOMIC DNA]</scope>
    <source>
        <strain evidence="1 2">XENO-10</strain>
    </source>
</reference>
<dbReference type="Proteomes" id="UP001217178">
    <property type="component" value="Unassembled WGS sequence"/>
</dbReference>
<keyword evidence="2" id="KW-1185">Reference proteome</keyword>
<dbReference type="RefSeq" id="WP_273554873.1">
    <property type="nucleotide sequence ID" value="NZ_JAQRFI010000018.1"/>
</dbReference>
<name>A0ABT5LEM4_9GAMM</name>
<evidence type="ECO:0000313" key="2">
    <source>
        <dbReference type="Proteomes" id="UP001217178"/>
    </source>
</evidence>